<dbReference type="Gene3D" id="1.10.510.10">
    <property type="entry name" value="Transferase(Phosphotransferase) domain 1"/>
    <property type="match status" value="1"/>
</dbReference>
<dbReference type="InterPro" id="IPR000719">
    <property type="entry name" value="Prot_kinase_dom"/>
</dbReference>
<evidence type="ECO:0000313" key="3">
    <source>
        <dbReference type="EMBL" id="CAE0466888.1"/>
    </source>
</evidence>
<dbReference type="PANTHER" id="PTHR44167">
    <property type="entry name" value="OVARIAN-SPECIFIC SERINE/THREONINE-PROTEIN KINASE LOK-RELATED"/>
    <property type="match status" value="1"/>
</dbReference>
<accession>A0A7S3V9T5</accession>
<dbReference type="SMART" id="SM00220">
    <property type="entry name" value="S_TKc"/>
    <property type="match status" value="1"/>
</dbReference>
<proteinExistence type="predicted"/>
<dbReference type="EMBL" id="HBIO01015210">
    <property type="protein sequence ID" value="CAE0466888.1"/>
    <property type="molecule type" value="Transcribed_RNA"/>
</dbReference>
<reference evidence="3" key="1">
    <citation type="submission" date="2021-01" db="EMBL/GenBank/DDBJ databases">
        <authorList>
            <person name="Corre E."/>
            <person name="Pelletier E."/>
            <person name="Niang G."/>
            <person name="Scheremetjew M."/>
            <person name="Finn R."/>
            <person name="Kale V."/>
            <person name="Holt S."/>
            <person name="Cochrane G."/>
            <person name="Meng A."/>
            <person name="Brown T."/>
            <person name="Cohen L."/>
        </authorList>
    </citation>
    <scope>NUCLEOTIDE SEQUENCE</scope>
    <source>
        <strain evidence="3">MM31A-1</strain>
    </source>
</reference>
<name>A0A7S3V9T5_9STRA</name>
<dbReference type="InterPro" id="IPR025197">
    <property type="entry name" value="DUF4116"/>
</dbReference>
<feature type="region of interest" description="Disordered" evidence="1">
    <location>
        <begin position="950"/>
        <end position="1022"/>
    </location>
</feature>
<feature type="compositionally biased region" description="Basic and acidic residues" evidence="1">
    <location>
        <begin position="950"/>
        <end position="960"/>
    </location>
</feature>
<dbReference type="Pfam" id="PF00069">
    <property type="entry name" value="Pkinase"/>
    <property type="match status" value="1"/>
</dbReference>
<evidence type="ECO:0000256" key="1">
    <source>
        <dbReference type="SAM" id="MobiDB-lite"/>
    </source>
</evidence>
<dbReference type="InterPro" id="IPR011009">
    <property type="entry name" value="Kinase-like_dom_sf"/>
</dbReference>
<feature type="domain" description="Protein kinase" evidence="2">
    <location>
        <begin position="244"/>
        <end position="595"/>
    </location>
</feature>
<dbReference type="PROSITE" id="PS50011">
    <property type="entry name" value="PROTEIN_KINASE_DOM"/>
    <property type="match status" value="1"/>
</dbReference>
<organism evidence="3">
    <name type="scientific">Chaetoceros debilis</name>
    <dbReference type="NCBI Taxonomy" id="122233"/>
    <lineage>
        <taxon>Eukaryota</taxon>
        <taxon>Sar</taxon>
        <taxon>Stramenopiles</taxon>
        <taxon>Ochrophyta</taxon>
        <taxon>Bacillariophyta</taxon>
        <taxon>Coscinodiscophyceae</taxon>
        <taxon>Chaetocerotophycidae</taxon>
        <taxon>Chaetocerotales</taxon>
        <taxon>Chaetocerotaceae</taxon>
        <taxon>Chaetoceros</taxon>
    </lineage>
</organism>
<sequence length="1032" mass="115232">MALLRVSEEMMANKEVVLAAVTHNGKALKYAAEKLKADKEVVFVAAVTQDGEALKHAMEEMKADKEVVLESVKQNGGALRYATEEWKGDKEVVLAAVKQTGYALRYATKELNGDREVVLVAVKQIGGALRYATEELKGDRDVVLAAVTQDGMALLHASDVYFASGSIHDKIIDFLKNHENGKNVLHEWVDDFHMSKRLHSLVRYDRTIADVKNKGGKLAIDRAIPECKKAMESALFLFQRFDTSVTSQKLHQSRTAYVLKVTRDEDTNVTGNDEKATVETALKMMVDIEQVTAELNGRKDLDLNKESLIIGVQGLYIDSSVPDKYPDAYSKLKLAAGDVDVIIDCIDNINREVKVIIDCIDNINREVKGAILNHMDDRDHENMPIYEFVLVFNFADRTLHAALTHDRITGGNSPHLVKQIMKDMATGLLELHANGRIHGDLKPLNVMREGLRWKLTDLDIACAINCDYGTKNPSSGYCAPEVAKWIFGDVEKSSDETLKASVAHDLWSLGVVFYHLLTGQSLFHTDDNDDVVKKRHLLQWNSESLSGRNVFQELQDDYGKELLKKLLEPDPIKRCQNFKNGSSTKMEMVLKDAYFSDTTKVLDRIAKVDTNIAKIGIVISEIKNLSISHSEEIKRAQEVLLRATFEANEVQTPTTFVVLNEELLPEPTEEEKKLLLDLVVAKDGSGINFEGELPDELNKWKKNIEQANEWASSLTSVVEDGTFSDDNSEKFFAAIKNKFNGLMVGNTMYFYLIDELTGKPVIGGGYPIEIKEPADVVPKLLPIIQYGMRAMSVYNGAAGVCQMFGFPVPKVPKSIRTNMKNSVDILRNESSVEMFGVVHEKVQDADGKNSKGVRGASLRELALFFAKEDKDGKYAGLRRIADDEGKAIWTAIEDDKKVKEFLNKRIKIRKEGIRTEYEDMLKKTQPIVDDVTELQSEVVDTNEKIIIEAPRGEGQERGEETNLTNNGESDGAKFNEDSLKETTQPVVDDTDNKVIKPLKSPQGRCPQEKDEKTNLTNGGSDGVKCKECCIIS</sequence>
<dbReference type="SUPFAM" id="SSF56112">
    <property type="entry name" value="Protein kinase-like (PK-like)"/>
    <property type="match status" value="1"/>
</dbReference>
<protein>
    <recommendedName>
        <fullName evidence="2">Protein kinase domain-containing protein</fullName>
    </recommendedName>
</protein>
<dbReference type="PANTHER" id="PTHR44167:SF30">
    <property type="entry name" value="PHOSPHORYLASE KINASE"/>
    <property type="match status" value="1"/>
</dbReference>
<dbReference type="GO" id="GO:0004674">
    <property type="term" value="F:protein serine/threonine kinase activity"/>
    <property type="evidence" value="ECO:0007669"/>
    <property type="project" value="TreeGrafter"/>
</dbReference>
<gene>
    <name evidence="3" type="ORF">CDEB00056_LOCUS11740</name>
</gene>
<dbReference type="GO" id="GO:0044773">
    <property type="term" value="P:mitotic DNA damage checkpoint signaling"/>
    <property type="evidence" value="ECO:0007669"/>
    <property type="project" value="TreeGrafter"/>
</dbReference>
<dbReference type="Pfam" id="PF13475">
    <property type="entry name" value="DUF4116"/>
    <property type="match status" value="3"/>
</dbReference>
<feature type="compositionally biased region" description="Basic and acidic residues" evidence="1">
    <location>
        <begin position="970"/>
        <end position="980"/>
    </location>
</feature>
<dbReference type="GO" id="GO:0005524">
    <property type="term" value="F:ATP binding"/>
    <property type="evidence" value="ECO:0007669"/>
    <property type="project" value="InterPro"/>
</dbReference>
<evidence type="ECO:0000259" key="2">
    <source>
        <dbReference type="PROSITE" id="PS50011"/>
    </source>
</evidence>
<dbReference type="GO" id="GO:0005634">
    <property type="term" value="C:nucleus"/>
    <property type="evidence" value="ECO:0007669"/>
    <property type="project" value="TreeGrafter"/>
</dbReference>
<dbReference type="AlphaFoldDB" id="A0A7S3V9T5"/>